<evidence type="ECO:0000313" key="4">
    <source>
        <dbReference type="EMBL" id="KZO92473.1"/>
    </source>
</evidence>
<dbReference type="PROSITE" id="PS00109">
    <property type="entry name" value="PROTEIN_KINASE_TYR"/>
    <property type="match status" value="1"/>
</dbReference>
<keyword evidence="1" id="KW-0547">Nucleotide-binding</keyword>
<dbReference type="Pfam" id="PF07714">
    <property type="entry name" value="PK_Tyr_Ser-Thr"/>
    <property type="match status" value="1"/>
</dbReference>
<dbReference type="PANTHER" id="PTHR44329:SF298">
    <property type="entry name" value="MIXED LINEAGE KINASE DOMAIN-LIKE PROTEIN"/>
    <property type="match status" value="1"/>
</dbReference>
<feature type="non-terminal residue" evidence="4">
    <location>
        <position position="1"/>
    </location>
</feature>
<dbReference type="GO" id="GO:0004674">
    <property type="term" value="F:protein serine/threonine kinase activity"/>
    <property type="evidence" value="ECO:0007669"/>
    <property type="project" value="TreeGrafter"/>
</dbReference>
<dbReference type="PANTHER" id="PTHR44329">
    <property type="entry name" value="SERINE/THREONINE-PROTEIN KINASE TNNI3K-RELATED"/>
    <property type="match status" value="1"/>
</dbReference>
<protein>
    <submittedName>
        <fullName evidence="4">Kinase-like protein</fullName>
    </submittedName>
</protein>
<dbReference type="EMBL" id="KV417310">
    <property type="protein sequence ID" value="KZO92473.1"/>
    <property type="molecule type" value="Genomic_DNA"/>
</dbReference>
<proteinExistence type="predicted"/>
<keyword evidence="5" id="KW-1185">Reference proteome</keyword>
<dbReference type="Gene3D" id="1.10.510.10">
    <property type="entry name" value="Transferase(Phosphotransferase) domain 1"/>
    <property type="match status" value="1"/>
</dbReference>
<keyword evidence="4" id="KW-0418">Kinase</keyword>
<dbReference type="InterPro" id="IPR011009">
    <property type="entry name" value="Kinase-like_dom_sf"/>
</dbReference>
<dbReference type="OrthoDB" id="4062651at2759"/>
<dbReference type="STRING" id="1330018.A0A167IB81"/>
<accession>A0A167IB81</accession>
<dbReference type="InterPro" id="IPR001245">
    <property type="entry name" value="Ser-Thr/Tyr_kinase_cat_dom"/>
</dbReference>
<keyword evidence="4" id="KW-0808">Transferase</keyword>
<sequence length="254" mass="29102">REAWTWSKLDHPNIVPFLGIANYQKICRGGLPQLCMISPWMSMGNIMEYTLRNPSLKRLPLLRDLANGLNYLHTHQPSSIVHGDIRGSNVLIDLQGREHIVARLTDFGLANVVESLGDQGALTTSTTSMGNIRWMAFERIFPEKYGVHTIREAKTEQSDIFELMRTFYEVLTAHAPFHIMTEMSVFAAVQLGQNPERPNHDLPELDSEMWRLMRQAWSENRNARPSPSEVLEYFETRSSFQQLVGHLVFPSSSY</sequence>
<dbReference type="SUPFAM" id="SSF56112">
    <property type="entry name" value="Protein kinase-like (PK-like)"/>
    <property type="match status" value="1"/>
</dbReference>
<evidence type="ECO:0000313" key="5">
    <source>
        <dbReference type="Proteomes" id="UP000076738"/>
    </source>
</evidence>
<dbReference type="PIRSF" id="PIRSF000654">
    <property type="entry name" value="Integrin-linked_kinase"/>
    <property type="match status" value="1"/>
</dbReference>
<dbReference type="InterPro" id="IPR051681">
    <property type="entry name" value="Ser/Thr_Kinases-Pseudokinases"/>
</dbReference>
<dbReference type="InterPro" id="IPR000719">
    <property type="entry name" value="Prot_kinase_dom"/>
</dbReference>
<gene>
    <name evidence="4" type="ORF">CALVIDRAFT_487440</name>
</gene>
<dbReference type="InterPro" id="IPR008266">
    <property type="entry name" value="Tyr_kinase_AS"/>
</dbReference>
<evidence type="ECO:0000256" key="2">
    <source>
        <dbReference type="ARBA" id="ARBA00022840"/>
    </source>
</evidence>
<dbReference type="Proteomes" id="UP000076738">
    <property type="component" value="Unassembled WGS sequence"/>
</dbReference>
<dbReference type="AlphaFoldDB" id="A0A167IB81"/>
<reference evidence="4 5" key="1">
    <citation type="journal article" date="2016" name="Mol. Biol. Evol.">
        <title>Comparative Genomics of Early-Diverging Mushroom-Forming Fungi Provides Insights into the Origins of Lignocellulose Decay Capabilities.</title>
        <authorList>
            <person name="Nagy L.G."/>
            <person name="Riley R."/>
            <person name="Tritt A."/>
            <person name="Adam C."/>
            <person name="Daum C."/>
            <person name="Floudas D."/>
            <person name="Sun H."/>
            <person name="Yadav J.S."/>
            <person name="Pangilinan J."/>
            <person name="Larsson K.H."/>
            <person name="Matsuura K."/>
            <person name="Barry K."/>
            <person name="Labutti K."/>
            <person name="Kuo R."/>
            <person name="Ohm R.A."/>
            <person name="Bhattacharya S.S."/>
            <person name="Shirouzu T."/>
            <person name="Yoshinaga Y."/>
            <person name="Martin F.M."/>
            <person name="Grigoriev I.V."/>
            <person name="Hibbett D.S."/>
        </authorList>
    </citation>
    <scope>NUCLEOTIDE SEQUENCE [LARGE SCALE GENOMIC DNA]</scope>
    <source>
        <strain evidence="4 5">TUFC12733</strain>
    </source>
</reference>
<name>A0A167IB81_CALVF</name>
<dbReference type="GO" id="GO:0005524">
    <property type="term" value="F:ATP binding"/>
    <property type="evidence" value="ECO:0007669"/>
    <property type="project" value="UniProtKB-KW"/>
</dbReference>
<organism evidence="4 5">
    <name type="scientific">Calocera viscosa (strain TUFC12733)</name>
    <dbReference type="NCBI Taxonomy" id="1330018"/>
    <lineage>
        <taxon>Eukaryota</taxon>
        <taxon>Fungi</taxon>
        <taxon>Dikarya</taxon>
        <taxon>Basidiomycota</taxon>
        <taxon>Agaricomycotina</taxon>
        <taxon>Dacrymycetes</taxon>
        <taxon>Dacrymycetales</taxon>
        <taxon>Dacrymycetaceae</taxon>
        <taxon>Calocera</taxon>
    </lineage>
</organism>
<keyword evidence="2" id="KW-0067">ATP-binding</keyword>
<evidence type="ECO:0000256" key="1">
    <source>
        <dbReference type="ARBA" id="ARBA00022741"/>
    </source>
</evidence>
<evidence type="ECO:0000259" key="3">
    <source>
        <dbReference type="PROSITE" id="PS50011"/>
    </source>
</evidence>
<dbReference type="PROSITE" id="PS50011">
    <property type="entry name" value="PROTEIN_KINASE_DOM"/>
    <property type="match status" value="1"/>
</dbReference>
<feature type="domain" description="Protein kinase" evidence="3">
    <location>
        <begin position="1"/>
        <end position="249"/>
    </location>
</feature>